<keyword evidence="3" id="KW-1185">Reference proteome</keyword>
<evidence type="ECO:0000256" key="1">
    <source>
        <dbReference type="SAM" id="MobiDB-lite"/>
    </source>
</evidence>
<evidence type="ECO:0000313" key="2">
    <source>
        <dbReference type="EMBL" id="KAH0748580.1"/>
    </source>
</evidence>
<accession>A0ABQ7UG27</accession>
<protein>
    <submittedName>
        <fullName evidence="2">Uncharacterized protein</fullName>
    </submittedName>
</protein>
<dbReference type="PANTHER" id="PTHR15503:SF45">
    <property type="entry name" value="RNA-DIRECTED DNA POLYMERASE HOMOLOG"/>
    <property type="match status" value="1"/>
</dbReference>
<organism evidence="2 3">
    <name type="scientific">Solanum tuberosum</name>
    <name type="common">Potato</name>
    <dbReference type="NCBI Taxonomy" id="4113"/>
    <lineage>
        <taxon>Eukaryota</taxon>
        <taxon>Viridiplantae</taxon>
        <taxon>Streptophyta</taxon>
        <taxon>Embryophyta</taxon>
        <taxon>Tracheophyta</taxon>
        <taxon>Spermatophyta</taxon>
        <taxon>Magnoliopsida</taxon>
        <taxon>eudicotyledons</taxon>
        <taxon>Gunneridae</taxon>
        <taxon>Pentapetalae</taxon>
        <taxon>asterids</taxon>
        <taxon>lamiids</taxon>
        <taxon>Solanales</taxon>
        <taxon>Solanaceae</taxon>
        <taxon>Solanoideae</taxon>
        <taxon>Solaneae</taxon>
        <taxon>Solanum</taxon>
    </lineage>
</organism>
<comment type="caution">
    <text evidence="2">The sequence shown here is derived from an EMBL/GenBank/DDBJ whole genome shotgun (WGS) entry which is preliminary data.</text>
</comment>
<dbReference type="Gene3D" id="3.10.10.10">
    <property type="entry name" value="HIV Type 1 Reverse Transcriptase, subunit A, domain 1"/>
    <property type="match status" value="1"/>
</dbReference>
<feature type="region of interest" description="Disordered" evidence="1">
    <location>
        <begin position="1"/>
        <end position="39"/>
    </location>
</feature>
<dbReference type="SUPFAM" id="SSF56672">
    <property type="entry name" value="DNA/RNA polymerases"/>
    <property type="match status" value="1"/>
</dbReference>
<name>A0ABQ7UG27_SOLTU</name>
<evidence type="ECO:0000313" key="3">
    <source>
        <dbReference type="Proteomes" id="UP000826656"/>
    </source>
</evidence>
<proteinExistence type="predicted"/>
<sequence length="169" mass="18807">MAPEWRRTHKGSSSAPRVNKDRVSNPTPQGGNSGGSSMVRPACAKYGKKHDGIVPCLRFKEERASNLLLVVLILMLLRRTASMLSKPVVTKRVSPMWGPKEIDFGIDLIPNTQPISIPPYRMASTELNELKEQLKALLDKGFIQPSISPWEDLINVSKTLHPILSVNDR</sequence>
<dbReference type="Proteomes" id="UP000826656">
    <property type="component" value="Unassembled WGS sequence"/>
</dbReference>
<dbReference type="InterPro" id="IPR032567">
    <property type="entry name" value="RTL1-rel"/>
</dbReference>
<gene>
    <name evidence="2" type="ORF">KY290_027812</name>
</gene>
<dbReference type="PANTHER" id="PTHR15503">
    <property type="entry name" value="LDOC1 RELATED"/>
    <property type="match status" value="1"/>
</dbReference>
<dbReference type="EMBL" id="JAIVGD010000019">
    <property type="protein sequence ID" value="KAH0748580.1"/>
    <property type="molecule type" value="Genomic_DNA"/>
</dbReference>
<dbReference type="InterPro" id="IPR043502">
    <property type="entry name" value="DNA/RNA_pol_sf"/>
</dbReference>
<reference evidence="2 3" key="1">
    <citation type="journal article" date="2021" name="bioRxiv">
        <title>Chromosome-scale and haplotype-resolved genome assembly of a tetraploid potato cultivar.</title>
        <authorList>
            <person name="Sun H."/>
            <person name="Jiao W.-B."/>
            <person name="Krause K."/>
            <person name="Campoy J.A."/>
            <person name="Goel M."/>
            <person name="Folz-Donahue K."/>
            <person name="Kukat C."/>
            <person name="Huettel B."/>
            <person name="Schneeberger K."/>
        </authorList>
    </citation>
    <scope>NUCLEOTIDE SEQUENCE [LARGE SCALE GENOMIC DNA]</scope>
    <source>
        <strain evidence="2">SolTubOtavaFocal</strain>
        <tissue evidence="2">Leaves</tissue>
    </source>
</reference>